<evidence type="ECO:0000256" key="3">
    <source>
        <dbReference type="ARBA" id="ARBA00022898"/>
    </source>
</evidence>
<proteinExistence type="inferred from homology"/>
<protein>
    <submittedName>
        <fullName evidence="7">1-aminocyclopropane-1-carboxylate deaminase</fullName>
    </submittedName>
</protein>
<feature type="modified residue" description="N6-(pyridoxal phosphate)lysine" evidence="5">
    <location>
        <position position="45"/>
    </location>
</feature>
<evidence type="ECO:0000313" key="8">
    <source>
        <dbReference type="Proteomes" id="UP000199031"/>
    </source>
</evidence>
<feature type="active site" description="Nucleophile" evidence="4">
    <location>
        <position position="72"/>
    </location>
</feature>
<evidence type="ECO:0000256" key="5">
    <source>
        <dbReference type="PIRSR" id="PIRSR006278-2"/>
    </source>
</evidence>
<dbReference type="Gene3D" id="3.40.50.1100">
    <property type="match status" value="2"/>
</dbReference>
<keyword evidence="8" id="KW-1185">Reference proteome</keyword>
<reference evidence="7 8" key="1">
    <citation type="submission" date="2016-10" db="EMBL/GenBank/DDBJ databases">
        <authorList>
            <person name="de Groot N.N."/>
        </authorList>
    </citation>
    <scope>NUCLEOTIDE SEQUENCE [LARGE SCALE GENOMIC DNA]</scope>
    <source>
        <strain evidence="7 8">DSM 28286</strain>
    </source>
</reference>
<dbReference type="AlphaFoldDB" id="A0A1I5REE2"/>
<dbReference type="InterPro" id="IPR027278">
    <property type="entry name" value="ACCD_DCysDesulf"/>
</dbReference>
<dbReference type="Proteomes" id="UP000199031">
    <property type="component" value="Unassembled WGS sequence"/>
</dbReference>
<gene>
    <name evidence="7" type="ORF">SAMN05444277_101203</name>
</gene>
<organism evidence="7 8">
    <name type="scientific">Parafilimonas terrae</name>
    <dbReference type="NCBI Taxonomy" id="1465490"/>
    <lineage>
        <taxon>Bacteria</taxon>
        <taxon>Pseudomonadati</taxon>
        <taxon>Bacteroidota</taxon>
        <taxon>Chitinophagia</taxon>
        <taxon>Chitinophagales</taxon>
        <taxon>Chitinophagaceae</taxon>
        <taxon>Parafilimonas</taxon>
    </lineage>
</organism>
<keyword evidence="3 5" id="KW-0663">Pyridoxal phosphate</keyword>
<dbReference type="PANTHER" id="PTHR43780">
    <property type="entry name" value="1-AMINOCYCLOPROPANE-1-CARBOXYLATE DEAMINASE-RELATED"/>
    <property type="match status" value="1"/>
</dbReference>
<dbReference type="RefSeq" id="WP_090653605.1">
    <property type="nucleotide sequence ID" value="NZ_FOXQ01000001.1"/>
</dbReference>
<name>A0A1I5REE2_9BACT</name>
<evidence type="ECO:0000259" key="6">
    <source>
        <dbReference type="Pfam" id="PF00291"/>
    </source>
</evidence>
<comment type="cofactor">
    <cofactor evidence="1">
        <name>pyridoxal 5'-phosphate</name>
        <dbReference type="ChEBI" id="CHEBI:597326"/>
    </cofactor>
</comment>
<dbReference type="InterPro" id="IPR036052">
    <property type="entry name" value="TrpB-like_PALP_sf"/>
</dbReference>
<accession>A0A1I5REE2</accession>
<dbReference type="SUPFAM" id="SSF53686">
    <property type="entry name" value="Tryptophan synthase beta subunit-like PLP-dependent enzymes"/>
    <property type="match status" value="1"/>
</dbReference>
<comment type="similarity">
    <text evidence="2">Belongs to the ACC deaminase/D-cysteine desulfhydrase family.</text>
</comment>
<feature type="domain" description="Tryptophan synthase beta chain-like PALP" evidence="6">
    <location>
        <begin position="32"/>
        <end position="286"/>
    </location>
</feature>
<evidence type="ECO:0000256" key="4">
    <source>
        <dbReference type="PIRSR" id="PIRSR006278-1"/>
    </source>
</evidence>
<dbReference type="STRING" id="1465490.SAMN05444277_101203"/>
<sequence length="296" mass="32673">MSLQEELNFNAVAVQPIKSETFSSSIIQVDVLRLDKLHPVVSGNKWFKLKYYLQQAMANKSKAVATFGGAFSNHIIAAAYTCNKLNIKCTGFIRGEEPRQYSQTLLDAAALNMQLKFLSREAYKNKQAVIDENPQMFFIPEGGFGTEGAKGAAEILQLVPNISEYNYIVCAVGTGTMLAGITNASLPHQQCIGISVMKNNWSLDETVISLLLDKTQQNRLNIFHDYHFGGYAKYSSGLIAFMKKVEAEHQLPLDFVYTAKALYAVCDLSGKKYFSEGAKVLFIHSGGLQGNRSLVG</sequence>
<dbReference type="EMBL" id="FOXQ01000001">
    <property type="protein sequence ID" value="SFP56681.1"/>
    <property type="molecule type" value="Genomic_DNA"/>
</dbReference>
<dbReference type="InterPro" id="IPR001926">
    <property type="entry name" value="TrpB-like_PALP"/>
</dbReference>
<dbReference type="OrthoDB" id="9801249at2"/>
<dbReference type="PANTHER" id="PTHR43780:SF2">
    <property type="entry name" value="1-AMINOCYCLOPROPANE-1-CARBOXYLATE DEAMINASE-RELATED"/>
    <property type="match status" value="1"/>
</dbReference>
<evidence type="ECO:0000256" key="2">
    <source>
        <dbReference type="ARBA" id="ARBA00008639"/>
    </source>
</evidence>
<dbReference type="Pfam" id="PF00291">
    <property type="entry name" value="PALP"/>
    <property type="match status" value="1"/>
</dbReference>
<dbReference type="PIRSF" id="PIRSF006278">
    <property type="entry name" value="ACCD_DCysDesulf"/>
    <property type="match status" value="1"/>
</dbReference>
<evidence type="ECO:0000313" key="7">
    <source>
        <dbReference type="EMBL" id="SFP56681.1"/>
    </source>
</evidence>
<dbReference type="GO" id="GO:0019148">
    <property type="term" value="F:D-cysteine desulfhydrase activity"/>
    <property type="evidence" value="ECO:0007669"/>
    <property type="project" value="TreeGrafter"/>
</dbReference>
<evidence type="ECO:0000256" key="1">
    <source>
        <dbReference type="ARBA" id="ARBA00001933"/>
    </source>
</evidence>